<dbReference type="InterPro" id="IPR004330">
    <property type="entry name" value="FAR1_DNA_bnd_dom"/>
</dbReference>
<dbReference type="Pfam" id="PF03101">
    <property type="entry name" value="FAR1"/>
    <property type="match status" value="1"/>
</dbReference>
<accession>A0A9W4WXT1</accession>
<dbReference type="EMBL" id="CAMKVN010009845">
    <property type="protein sequence ID" value="CAI2193606.1"/>
    <property type="molecule type" value="Genomic_DNA"/>
</dbReference>
<evidence type="ECO:0000313" key="2">
    <source>
        <dbReference type="EMBL" id="CAI2193606.1"/>
    </source>
</evidence>
<gene>
    <name evidence="2" type="ORF">FWILDA_LOCUS16159</name>
</gene>
<reference evidence="2" key="1">
    <citation type="submission" date="2022-08" db="EMBL/GenBank/DDBJ databases">
        <authorList>
            <person name="Kallberg Y."/>
            <person name="Tangrot J."/>
            <person name="Rosling A."/>
        </authorList>
    </citation>
    <scope>NUCLEOTIDE SEQUENCE</scope>
    <source>
        <strain evidence="2">Wild A</strain>
    </source>
</reference>
<dbReference type="Proteomes" id="UP001153678">
    <property type="component" value="Unassembled WGS sequence"/>
</dbReference>
<feature type="non-terminal residue" evidence="2">
    <location>
        <position position="152"/>
    </location>
</feature>
<dbReference type="AlphaFoldDB" id="A0A9W4WXT1"/>
<sequence length="152" mass="17842">STENETGDLYVGKVFISWQEVTIFLNDFCLQRGFGYRKIQSMKHDVTEEAAKRTFLCKHAGINKPNKTVPLNEQHNRTSYKVNCSWRVNISKKGEGIYVLIEDMLADIQFWTLEAIDLEWVVEYQLDSISRSLTHILWMELQQVELYIRYGS</sequence>
<evidence type="ECO:0000259" key="1">
    <source>
        <dbReference type="Pfam" id="PF03101"/>
    </source>
</evidence>
<keyword evidence="3" id="KW-1185">Reference proteome</keyword>
<protein>
    <submittedName>
        <fullName evidence="2">14722_t:CDS:1</fullName>
    </submittedName>
</protein>
<name>A0A9W4WXT1_9GLOM</name>
<organism evidence="2 3">
    <name type="scientific">Funneliformis geosporum</name>
    <dbReference type="NCBI Taxonomy" id="1117311"/>
    <lineage>
        <taxon>Eukaryota</taxon>
        <taxon>Fungi</taxon>
        <taxon>Fungi incertae sedis</taxon>
        <taxon>Mucoromycota</taxon>
        <taxon>Glomeromycotina</taxon>
        <taxon>Glomeromycetes</taxon>
        <taxon>Glomerales</taxon>
        <taxon>Glomeraceae</taxon>
        <taxon>Funneliformis</taxon>
    </lineage>
</organism>
<comment type="caution">
    <text evidence="2">The sequence shown here is derived from an EMBL/GenBank/DDBJ whole genome shotgun (WGS) entry which is preliminary data.</text>
</comment>
<proteinExistence type="predicted"/>
<evidence type="ECO:0000313" key="3">
    <source>
        <dbReference type="Proteomes" id="UP001153678"/>
    </source>
</evidence>
<feature type="non-terminal residue" evidence="2">
    <location>
        <position position="1"/>
    </location>
</feature>
<dbReference type="OrthoDB" id="2444612at2759"/>
<feature type="domain" description="FAR1" evidence="1">
    <location>
        <begin position="24"/>
        <end position="101"/>
    </location>
</feature>